<evidence type="ECO:0000256" key="3">
    <source>
        <dbReference type="ARBA" id="ARBA00023315"/>
    </source>
</evidence>
<evidence type="ECO:0000259" key="4">
    <source>
        <dbReference type="Pfam" id="PF00198"/>
    </source>
</evidence>
<accession>T0ZMJ6</accession>
<dbReference type="GO" id="GO:0016407">
    <property type="term" value="F:acetyltransferase activity"/>
    <property type="evidence" value="ECO:0007669"/>
    <property type="project" value="TreeGrafter"/>
</dbReference>
<dbReference type="GO" id="GO:0031405">
    <property type="term" value="F:lipoic acid binding"/>
    <property type="evidence" value="ECO:0007669"/>
    <property type="project" value="TreeGrafter"/>
</dbReference>
<feature type="non-terminal residue" evidence="5">
    <location>
        <position position="1"/>
    </location>
</feature>
<evidence type="ECO:0000256" key="1">
    <source>
        <dbReference type="ARBA" id="ARBA00001938"/>
    </source>
</evidence>
<name>T0ZMJ6_9ZZZZ</name>
<dbReference type="Pfam" id="PF00198">
    <property type="entry name" value="2-oxoacid_dh"/>
    <property type="match status" value="1"/>
</dbReference>
<dbReference type="SUPFAM" id="SSF52777">
    <property type="entry name" value="CoA-dependent acyltransferases"/>
    <property type="match status" value="1"/>
</dbReference>
<dbReference type="Gene3D" id="3.30.559.10">
    <property type="entry name" value="Chloramphenicol acetyltransferase-like domain"/>
    <property type="match status" value="1"/>
</dbReference>
<proteinExistence type="predicted"/>
<comment type="caution">
    <text evidence="5">The sequence shown here is derived from an EMBL/GenBank/DDBJ whole genome shotgun (WGS) entry which is preliminary data.</text>
</comment>
<dbReference type="InterPro" id="IPR023213">
    <property type="entry name" value="CAT-like_dom_sf"/>
</dbReference>
<dbReference type="InterPro" id="IPR001078">
    <property type="entry name" value="2-oxoacid_DH_actylTfrase"/>
</dbReference>
<dbReference type="PANTHER" id="PTHR43178:SF5">
    <property type="entry name" value="LIPOAMIDE ACYLTRANSFERASE COMPONENT OF BRANCHED-CHAIN ALPHA-KETO ACID DEHYDROGENASE COMPLEX, MITOCHONDRIAL"/>
    <property type="match status" value="1"/>
</dbReference>
<keyword evidence="2" id="KW-0808">Transferase</keyword>
<dbReference type="AlphaFoldDB" id="T0ZMJ6"/>
<dbReference type="GO" id="GO:0005737">
    <property type="term" value="C:cytoplasm"/>
    <property type="evidence" value="ECO:0007669"/>
    <property type="project" value="TreeGrafter"/>
</dbReference>
<evidence type="ECO:0000313" key="5">
    <source>
        <dbReference type="EMBL" id="EQD45903.1"/>
    </source>
</evidence>
<dbReference type="InterPro" id="IPR050743">
    <property type="entry name" value="2-oxoacid_DH_E2_comp"/>
</dbReference>
<gene>
    <name evidence="5" type="ORF">B2A_09092</name>
</gene>
<protein>
    <submittedName>
        <fullName evidence="5">Branched-chain alpha-keto acid dehydrogenase subunit E2</fullName>
    </submittedName>
</protein>
<reference evidence="5" key="2">
    <citation type="journal article" date="2014" name="ISME J.">
        <title>Microbial stratification in low pH oxic and suboxic macroscopic growths along an acid mine drainage.</title>
        <authorList>
            <person name="Mendez-Garcia C."/>
            <person name="Mesa V."/>
            <person name="Sprenger R.R."/>
            <person name="Richter M."/>
            <person name="Diez M.S."/>
            <person name="Solano J."/>
            <person name="Bargiela R."/>
            <person name="Golyshina O.V."/>
            <person name="Manteca A."/>
            <person name="Ramos J.L."/>
            <person name="Gallego J.R."/>
            <person name="Llorente I."/>
            <person name="Martins Dos Santos V.A."/>
            <person name="Jensen O.N."/>
            <person name="Pelaez A.I."/>
            <person name="Sanchez J."/>
            <person name="Ferrer M."/>
        </authorList>
    </citation>
    <scope>NUCLEOTIDE SEQUENCE</scope>
</reference>
<sequence>TLTSLGKLGGIASTPIINAPEVAIIGVNRALERPVVYQGAVSVRRMMNLSSSFDHRFVDGYDAAAMIQALKERLETPRRCS</sequence>
<evidence type="ECO:0000256" key="2">
    <source>
        <dbReference type="ARBA" id="ARBA00022679"/>
    </source>
</evidence>
<dbReference type="PANTHER" id="PTHR43178">
    <property type="entry name" value="DIHYDROLIPOAMIDE ACETYLTRANSFERASE COMPONENT OF PYRUVATE DEHYDROGENASE COMPLEX"/>
    <property type="match status" value="1"/>
</dbReference>
<comment type="cofactor">
    <cofactor evidence="1">
        <name>(R)-lipoate</name>
        <dbReference type="ChEBI" id="CHEBI:83088"/>
    </cofactor>
</comment>
<reference evidence="5" key="1">
    <citation type="submission" date="2013-08" db="EMBL/GenBank/DDBJ databases">
        <authorList>
            <person name="Mendez C."/>
            <person name="Richter M."/>
            <person name="Ferrer M."/>
            <person name="Sanchez J."/>
        </authorList>
    </citation>
    <scope>NUCLEOTIDE SEQUENCE</scope>
</reference>
<organism evidence="5">
    <name type="scientific">mine drainage metagenome</name>
    <dbReference type="NCBI Taxonomy" id="410659"/>
    <lineage>
        <taxon>unclassified sequences</taxon>
        <taxon>metagenomes</taxon>
        <taxon>ecological metagenomes</taxon>
    </lineage>
</organism>
<dbReference type="EMBL" id="AUZZ01006564">
    <property type="protein sequence ID" value="EQD45903.1"/>
    <property type="molecule type" value="Genomic_DNA"/>
</dbReference>
<feature type="domain" description="2-oxoacid dehydrogenase acyltransferase catalytic" evidence="4">
    <location>
        <begin position="1"/>
        <end position="79"/>
    </location>
</feature>
<keyword evidence="3" id="KW-0012">Acyltransferase</keyword>